<feature type="chain" id="PRO_5008747067" evidence="1">
    <location>
        <begin position="28"/>
        <end position="503"/>
    </location>
</feature>
<accession>A0A1C6TRL2</accession>
<dbReference type="Proteomes" id="UP000199001">
    <property type="component" value="Unassembled WGS sequence"/>
</dbReference>
<proteinExistence type="predicted"/>
<dbReference type="OrthoDB" id="3956200at2"/>
<protein>
    <submittedName>
        <fullName evidence="2">Uncharacterized protein</fullName>
    </submittedName>
</protein>
<dbReference type="AlphaFoldDB" id="A0A1C6TRL2"/>
<evidence type="ECO:0000313" key="3">
    <source>
        <dbReference type="Proteomes" id="UP000199001"/>
    </source>
</evidence>
<keyword evidence="1" id="KW-0732">Signal</keyword>
<reference evidence="3" key="1">
    <citation type="submission" date="2016-06" db="EMBL/GenBank/DDBJ databases">
        <authorList>
            <person name="Varghese N."/>
            <person name="Submissions Spin"/>
        </authorList>
    </citation>
    <scope>NUCLEOTIDE SEQUENCE [LARGE SCALE GENOMIC DNA]</scope>
    <source>
        <strain evidence="3">DSM 43903</strain>
    </source>
</reference>
<organism evidence="2 3">
    <name type="scientific">Micromonospora citrea</name>
    <dbReference type="NCBI Taxonomy" id="47855"/>
    <lineage>
        <taxon>Bacteria</taxon>
        <taxon>Bacillati</taxon>
        <taxon>Actinomycetota</taxon>
        <taxon>Actinomycetes</taxon>
        <taxon>Micromonosporales</taxon>
        <taxon>Micromonosporaceae</taxon>
        <taxon>Micromonospora</taxon>
    </lineage>
</organism>
<evidence type="ECO:0000313" key="2">
    <source>
        <dbReference type="EMBL" id="SCL44308.1"/>
    </source>
</evidence>
<feature type="signal peptide" evidence="1">
    <location>
        <begin position="1"/>
        <end position="27"/>
    </location>
</feature>
<dbReference type="RefSeq" id="WP_141721493.1">
    <property type="nucleotide sequence ID" value="NZ_FMHZ01000002.1"/>
</dbReference>
<dbReference type="PROSITE" id="PS51257">
    <property type="entry name" value="PROKAR_LIPOPROTEIN"/>
    <property type="match status" value="1"/>
</dbReference>
<sequence length="503" mass="51862">MRTRVRAVVAACCLAVLVGCSPGLGTAPESERSGEPSPELVARFGQAPAKDPSGLTYQPDVVVVGGGAAAVRSVSGDGLVWTVDADAPGLERLDVGEVMFLTSRAVGRVAVKQRRGGQVEVTLVPVQLHEVIRDGAVKLDVPIDAGDVDLGGVTVQEVPDLPGTVRTLAEADRDVRPAAATSAAEPVPARAGGGRTRFAAGVRHGQRLQAARPGELPPPARSKLRVTVGKWQLGTALDARGLTLSAFHAGGENFKFGGDITLRFTRLTLATDLALSGGRASYAGTSIRGIESLRVKVQAGVAEGVGDNAKVRLEVPVDMAPRQVVVGGVPMVVILKLKFFLETALTGRNSTLTAEGEWALDGPVGVAGNEPVAPRFSTTTPLIDSIGGIAIGPSGLVVGSEFRFVLGFGIPGVAAGPYVKLRASIGVTNGSALGAPLARCQRVDRVIKIGSGVGLNLDGELAELISQRIPGRPKVKADLETEVLFTVDKSSQVRPDVPLCTGG</sequence>
<keyword evidence="3" id="KW-1185">Reference proteome</keyword>
<gene>
    <name evidence="2" type="ORF">GA0070606_0231</name>
</gene>
<name>A0A1C6TRL2_9ACTN</name>
<evidence type="ECO:0000256" key="1">
    <source>
        <dbReference type="SAM" id="SignalP"/>
    </source>
</evidence>
<dbReference type="EMBL" id="FMHZ01000002">
    <property type="protein sequence ID" value="SCL44308.1"/>
    <property type="molecule type" value="Genomic_DNA"/>
</dbReference>